<feature type="transmembrane region" description="Helical" evidence="7">
    <location>
        <begin position="52"/>
        <end position="75"/>
    </location>
</feature>
<feature type="transmembrane region" description="Helical" evidence="7">
    <location>
        <begin position="214"/>
        <end position="235"/>
    </location>
</feature>
<dbReference type="GO" id="GO:0016020">
    <property type="term" value="C:membrane"/>
    <property type="evidence" value="ECO:0007669"/>
    <property type="project" value="UniProtKB-SubCell"/>
</dbReference>
<dbReference type="InterPro" id="IPR052337">
    <property type="entry name" value="SAT4-like"/>
</dbReference>
<keyword evidence="2 7" id="KW-0812">Transmembrane</keyword>
<reference evidence="9 10" key="1">
    <citation type="submission" date="2015-05" db="EMBL/GenBank/DDBJ databases">
        <title>Distinctive expansion of gene families associated with plant cell wall degradation and secondary metabolism in the genomes of grapevine trunk pathogens.</title>
        <authorList>
            <person name="Lawrence D.P."/>
            <person name="Travadon R."/>
            <person name="Rolshausen P.E."/>
            <person name="Baumgartner K."/>
        </authorList>
    </citation>
    <scope>NUCLEOTIDE SEQUENCE [LARGE SCALE GENOMIC DNA]</scope>
    <source>
        <strain evidence="9">UCRPC4</strain>
    </source>
</reference>
<dbReference type="Proteomes" id="UP000053317">
    <property type="component" value="Unassembled WGS sequence"/>
</dbReference>
<organism evidence="9 10">
    <name type="scientific">Phaeomoniella chlamydospora</name>
    <name type="common">Phaeoacremonium chlamydosporum</name>
    <dbReference type="NCBI Taxonomy" id="158046"/>
    <lineage>
        <taxon>Eukaryota</taxon>
        <taxon>Fungi</taxon>
        <taxon>Dikarya</taxon>
        <taxon>Ascomycota</taxon>
        <taxon>Pezizomycotina</taxon>
        <taxon>Eurotiomycetes</taxon>
        <taxon>Chaetothyriomycetidae</taxon>
        <taxon>Phaeomoniellales</taxon>
        <taxon>Phaeomoniellaceae</taxon>
        <taxon>Phaeomoniella</taxon>
    </lineage>
</organism>
<evidence type="ECO:0000256" key="3">
    <source>
        <dbReference type="ARBA" id="ARBA00022989"/>
    </source>
</evidence>
<name>A0A0G2DXM7_PHACM</name>
<feature type="transmembrane region" description="Helical" evidence="7">
    <location>
        <begin position="20"/>
        <end position="40"/>
    </location>
</feature>
<comment type="subcellular location">
    <subcellularLocation>
        <location evidence="1">Membrane</location>
        <topology evidence="1">Multi-pass membrane protein</topology>
    </subcellularLocation>
</comment>
<keyword evidence="10" id="KW-1185">Reference proteome</keyword>
<dbReference type="EMBL" id="LCWF01000205">
    <property type="protein sequence ID" value="KKY14871.1"/>
    <property type="molecule type" value="Genomic_DNA"/>
</dbReference>
<feature type="domain" description="Rhodopsin" evidence="8">
    <location>
        <begin position="36"/>
        <end position="278"/>
    </location>
</feature>
<keyword evidence="3 7" id="KW-1133">Transmembrane helix</keyword>
<evidence type="ECO:0000256" key="2">
    <source>
        <dbReference type="ARBA" id="ARBA00022692"/>
    </source>
</evidence>
<dbReference type="PANTHER" id="PTHR33048:SF96">
    <property type="entry name" value="INTEGRAL MEMBRANE PROTEIN"/>
    <property type="match status" value="1"/>
</dbReference>
<evidence type="ECO:0000256" key="5">
    <source>
        <dbReference type="ARBA" id="ARBA00038359"/>
    </source>
</evidence>
<keyword evidence="4 7" id="KW-0472">Membrane</keyword>
<reference evidence="9 10" key="2">
    <citation type="submission" date="2015-05" db="EMBL/GenBank/DDBJ databases">
        <authorList>
            <person name="Morales-Cruz A."/>
            <person name="Amrine K.C."/>
            <person name="Cantu D."/>
        </authorList>
    </citation>
    <scope>NUCLEOTIDE SEQUENCE [LARGE SCALE GENOMIC DNA]</scope>
    <source>
        <strain evidence="9">UCRPC4</strain>
    </source>
</reference>
<evidence type="ECO:0000313" key="9">
    <source>
        <dbReference type="EMBL" id="KKY14871.1"/>
    </source>
</evidence>
<feature type="transmembrane region" description="Helical" evidence="7">
    <location>
        <begin position="95"/>
        <end position="119"/>
    </location>
</feature>
<feature type="transmembrane region" description="Helical" evidence="7">
    <location>
        <begin position="180"/>
        <end position="202"/>
    </location>
</feature>
<dbReference type="AlphaFoldDB" id="A0A0G2DXM7"/>
<gene>
    <name evidence="9" type="ORF">UCRPC4_g06638</name>
</gene>
<comment type="caution">
    <text evidence="9">The sequence shown here is derived from an EMBL/GenBank/DDBJ whole genome shotgun (WGS) entry which is preliminary data.</text>
</comment>
<evidence type="ECO:0000313" key="10">
    <source>
        <dbReference type="Proteomes" id="UP000053317"/>
    </source>
</evidence>
<feature type="transmembrane region" description="Helical" evidence="7">
    <location>
        <begin position="131"/>
        <end position="151"/>
    </location>
</feature>
<evidence type="ECO:0000256" key="1">
    <source>
        <dbReference type="ARBA" id="ARBA00004141"/>
    </source>
</evidence>
<evidence type="ECO:0000259" key="8">
    <source>
        <dbReference type="Pfam" id="PF20684"/>
    </source>
</evidence>
<feature type="region of interest" description="Disordered" evidence="6">
    <location>
        <begin position="348"/>
        <end position="370"/>
    </location>
</feature>
<protein>
    <submittedName>
        <fullName evidence="9">Putative polytopic membrane protein</fullName>
    </submittedName>
</protein>
<dbReference type="InterPro" id="IPR049326">
    <property type="entry name" value="Rhodopsin_dom_fungi"/>
</dbReference>
<evidence type="ECO:0000256" key="7">
    <source>
        <dbReference type="SAM" id="Phobius"/>
    </source>
</evidence>
<evidence type="ECO:0000256" key="6">
    <source>
        <dbReference type="SAM" id="MobiDB-lite"/>
    </source>
</evidence>
<accession>A0A0G2DXM7</accession>
<dbReference type="Pfam" id="PF20684">
    <property type="entry name" value="Fung_rhodopsin"/>
    <property type="match status" value="1"/>
</dbReference>
<sequence length="385" mass="42509">MSSSTLTEAELQQDRAPQLAASIGVFLAFSVIAVALRVYVRIFLARGFGLDDVTMVFALAFYAVYGGFVFTGIHYGTGQHAAALSVFNYEHAMRAWYFCEIFYNVASPLVRISIGIMLLRLTTINWHRITIYVVMLVSTLMSVILVMEIIFQCQPIKFFWSATRNPLHGHCIDSAVTIDFVYAGGAISCVCDWILGLLPWLLVRKLNMNLRTKVTVGVLLCLANFGSLAMLIRFYTINQLASSTDFLYDTTDLAIWSSLETGVAIPAASLITLRPLFRTFFGATRGTVESNSRPYHVSAMGGARGAGYIRQTTLTKSSSMAMRDIERGTTGKGDVTTTITADGIINNKDWGARRSSSSDPAGRVDTDEHPLQIHRNQNIDIRYGS</sequence>
<proteinExistence type="inferred from homology"/>
<dbReference type="OrthoDB" id="3897607at2759"/>
<evidence type="ECO:0000256" key="4">
    <source>
        <dbReference type="ARBA" id="ARBA00023136"/>
    </source>
</evidence>
<dbReference type="PANTHER" id="PTHR33048">
    <property type="entry name" value="PTH11-LIKE INTEGRAL MEMBRANE PROTEIN (AFU_ORTHOLOGUE AFUA_5G11245)"/>
    <property type="match status" value="1"/>
</dbReference>
<comment type="similarity">
    <text evidence="5">Belongs to the SAT4 family.</text>
</comment>